<evidence type="ECO:0000313" key="3">
    <source>
        <dbReference type="Proteomes" id="UP000198287"/>
    </source>
</evidence>
<reference evidence="2 3" key="1">
    <citation type="submission" date="2015-12" db="EMBL/GenBank/DDBJ databases">
        <title>The genome of Folsomia candida.</title>
        <authorList>
            <person name="Faddeeva A."/>
            <person name="Derks M.F."/>
            <person name="Anvar Y."/>
            <person name="Smit S."/>
            <person name="Van Straalen N."/>
            <person name="Roelofs D."/>
        </authorList>
    </citation>
    <scope>NUCLEOTIDE SEQUENCE [LARGE SCALE GENOMIC DNA]</scope>
    <source>
        <strain evidence="2 3">VU population</strain>
        <tissue evidence="2">Whole body</tissue>
    </source>
</reference>
<gene>
    <name evidence="2" type="ORF">Fcan01_25230</name>
</gene>
<protein>
    <submittedName>
        <fullName evidence="2">Uncharacterized protein</fullName>
    </submittedName>
</protein>
<name>A0A226D6P9_FOLCA</name>
<sequence length="268" mass="31092">MDRLRKVRTPVRASITRIANEVDAELAKTTPGLLDLQVMFSRLEKHLTEVDDLDQKMLGLLLDADCTEDEYAAEKDTIEQYQNRATRAKCRIGEIMTRVPSTQGSPTSSYASVYSDGQKKKSYKLPKIQIRKFNGEIKEWLGFWSQFKKIHEDEELHDKLQYLVQSMVNGTRAHDLVTKYPQTAEPVWEYEVVDSILRQRIIEDDMERKVKREDVVIKVIRQSGFAFASFGLIGSSFYRRDGAAENPPKSELDYLMEFLRQEVENEEQ</sequence>
<evidence type="ECO:0000256" key="1">
    <source>
        <dbReference type="SAM" id="Coils"/>
    </source>
</evidence>
<feature type="coiled-coil region" evidence="1">
    <location>
        <begin position="64"/>
        <end position="91"/>
    </location>
</feature>
<dbReference type="Proteomes" id="UP000198287">
    <property type="component" value="Unassembled WGS sequence"/>
</dbReference>
<comment type="caution">
    <text evidence="2">The sequence shown here is derived from an EMBL/GenBank/DDBJ whole genome shotgun (WGS) entry which is preliminary data.</text>
</comment>
<dbReference type="AlphaFoldDB" id="A0A226D6P9"/>
<proteinExistence type="predicted"/>
<evidence type="ECO:0000313" key="2">
    <source>
        <dbReference type="EMBL" id="OXA39946.1"/>
    </source>
</evidence>
<organism evidence="2 3">
    <name type="scientific">Folsomia candida</name>
    <name type="common">Springtail</name>
    <dbReference type="NCBI Taxonomy" id="158441"/>
    <lineage>
        <taxon>Eukaryota</taxon>
        <taxon>Metazoa</taxon>
        <taxon>Ecdysozoa</taxon>
        <taxon>Arthropoda</taxon>
        <taxon>Hexapoda</taxon>
        <taxon>Collembola</taxon>
        <taxon>Entomobryomorpha</taxon>
        <taxon>Isotomoidea</taxon>
        <taxon>Isotomidae</taxon>
        <taxon>Proisotominae</taxon>
        <taxon>Folsomia</taxon>
    </lineage>
</organism>
<dbReference type="EMBL" id="LNIX01000036">
    <property type="protein sequence ID" value="OXA39946.1"/>
    <property type="molecule type" value="Genomic_DNA"/>
</dbReference>
<keyword evidence="1" id="KW-0175">Coiled coil</keyword>
<keyword evidence="3" id="KW-1185">Reference proteome</keyword>
<accession>A0A226D6P9</accession>